<gene>
    <name evidence="6" type="ORF">WNY58_10500</name>
</gene>
<name>A0ABU9TTS1_9GAMM</name>
<dbReference type="Gene3D" id="3.40.190.10">
    <property type="entry name" value="Periplasmic binding protein-like II"/>
    <property type="match status" value="2"/>
</dbReference>
<dbReference type="PANTHER" id="PTHR35936:SF17">
    <property type="entry name" value="ARGININE-BINDING EXTRACELLULAR PROTEIN ARTP"/>
    <property type="match status" value="1"/>
</dbReference>
<evidence type="ECO:0000313" key="6">
    <source>
        <dbReference type="EMBL" id="MEM5536821.1"/>
    </source>
</evidence>
<evidence type="ECO:0000256" key="2">
    <source>
        <dbReference type="ARBA" id="ARBA00010333"/>
    </source>
</evidence>
<accession>A0ABU9TTS1</accession>
<evidence type="ECO:0000313" key="7">
    <source>
        <dbReference type="Proteomes" id="UP001449225"/>
    </source>
</evidence>
<dbReference type="SUPFAM" id="SSF53850">
    <property type="entry name" value="Periplasmic binding protein-like II"/>
    <property type="match status" value="1"/>
</dbReference>
<reference evidence="6 7" key="1">
    <citation type="submission" date="2024-03" db="EMBL/GenBank/DDBJ databases">
        <title>Community enrichment and isolation of bacterial strains for fucoidan degradation.</title>
        <authorList>
            <person name="Sichert A."/>
        </authorList>
    </citation>
    <scope>NUCLEOTIDE SEQUENCE [LARGE SCALE GENOMIC DNA]</scope>
    <source>
        <strain evidence="6 7">AS76</strain>
    </source>
</reference>
<comment type="similarity">
    <text evidence="2 4">Belongs to the bacterial solute-binding protein 3 family.</text>
</comment>
<keyword evidence="7" id="KW-1185">Reference proteome</keyword>
<evidence type="ECO:0000259" key="5">
    <source>
        <dbReference type="SMART" id="SM00062"/>
    </source>
</evidence>
<dbReference type="SMART" id="SM00062">
    <property type="entry name" value="PBPb"/>
    <property type="match status" value="1"/>
</dbReference>
<evidence type="ECO:0000256" key="3">
    <source>
        <dbReference type="ARBA" id="ARBA00022729"/>
    </source>
</evidence>
<comment type="caution">
    <text evidence="6">The sequence shown here is derived from an EMBL/GenBank/DDBJ whole genome shotgun (WGS) entry which is preliminary data.</text>
</comment>
<keyword evidence="3" id="KW-0732">Signal</keyword>
<dbReference type="PROSITE" id="PS01039">
    <property type="entry name" value="SBP_BACTERIAL_3"/>
    <property type="match status" value="1"/>
</dbReference>
<proteinExistence type="inferred from homology"/>
<dbReference type="PANTHER" id="PTHR35936">
    <property type="entry name" value="MEMBRANE-BOUND LYTIC MUREIN TRANSGLYCOSYLASE F"/>
    <property type="match status" value="1"/>
</dbReference>
<protein>
    <submittedName>
        <fullName evidence="6">ABC transporter substrate-binding protein</fullName>
    </submittedName>
</protein>
<dbReference type="InterPro" id="IPR001638">
    <property type="entry name" value="Solute-binding_3/MltF_N"/>
</dbReference>
<dbReference type="Pfam" id="PF00497">
    <property type="entry name" value="SBP_bac_3"/>
    <property type="match status" value="1"/>
</dbReference>
<evidence type="ECO:0000256" key="1">
    <source>
        <dbReference type="ARBA" id="ARBA00004196"/>
    </source>
</evidence>
<dbReference type="Proteomes" id="UP001449225">
    <property type="component" value="Unassembled WGS sequence"/>
</dbReference>
<sequence>MYFGHKIIHLVVLLTVLLFTHTTAASVRSEQIIERGELNVCYWPDYFAISYKNPRTGRLEGIDIDMARELAVSMGVKLTFVESSFSNLIENLANNACDIAMHGIGIRENRKPYMTFSTPYLVSGIYAVGVKDNQYIASWDDIDKHGHVVVVQQGTFMEPVIKRYIKNAQVTVVDSFKAREQEVLSGRADVFMADYPYGKRMTQLTSWAVLFKPKQPLAPTEYAYAVPKGELEWLAEVNAFLLTMKKTGKLAAFAEKNGLSEIVVND</sequence>
<evidence type="ECO:0000256" key="4">
    <source>
        <dbReference type="RuleBase" id="RU003744"/>
    </source>
</evidence>
<feature type="domain" description="Solute-binding protein family 3/N-terminal" evidence="5">
    <location>
        <begin position="37"/>
        <end position="261"/>
    </location>
</feature>
<dbReference type="CDD" id="cd13530">
    <property type="entry name" value="PBP2_peptides_like"/>
    <property type="match status" value="1"/>
</dbReference>
<organism evidence="6 7">
    <name type="scientific">Neptuniibacter pectenicola</name>
    <dbReference type="NCBI Taxonomy" id="1806669"/>
    <lineage>
        <taxon>Bacteria</taxon>
        <taxon>Pseudomonadati</taxon>
        <taxon>Pseudomonadota</taxon>
        <taxon>Gammaproteobacteria</taxon>
        <taxon>Oceanospirillales</taxon>
        <taxon>Oceanospirillaceae</taxon>
        <taxon>Neptuniibacter</taxon>
    </lineage>
</organism>
<dbReference type="InterPro" id="IPR018313">
    <property type="entry name" value="SBP_3_CS"/>
</dbReference>
<dbReference type="EMBL" id="JBBMRA010000008">
    <property type="protein sequence ID" value="MEM5536821.1"/>
    <property type="molecule type" value="Genomic_DNA"/>
</dbReference>
<comment type="subcellular location">
    <subcellularLocation>
        <location evidence="1">Cell envelope</location>
    </subcellularLocation>
</comment>
<dbReference type="RefSeq" id="WP_342854488.1">
    <property type="nucleotide sequence ID" value="NZ_JBBMRA010000008.1"/>
</dbReference>